<dbReference type="EMBL" id="VTZN01000022">
    <property type="protein sequence ID" value="KAA1251108.1"/>
    <property type="molecule type" value="Genomic_DNA"/>
</dbReference>
<dbReference type="CDD" id="cd05233">
    <property type="entry name" value="SDR_c"/>
    <property type="match status" value="1"/>
</dbReference>
<comment type="caution">
    <text evidence="3">The sequence shown here is derived from an EMBL/GenBank/DDBJ whole genome shotgun (WGS) entry which is preliminary data.</text>
</comment>
<gene>
    <name evidence="3" type="ORF">F0Q45_05895</name>
</gene>
<dbReference type="Gene3D" id="3.40.50.720">
    <property type="entry name" value="NAD(P)-binding Rossmann-like Domain"/>
    <property type="match status" value="1"/>
</dbReference>
<accession>A0A5B1BQN1</accession>
<dbReference type="PRINTS" id="PR00081">
    <property type="entry name" value="GDHRDH"/>
</dbReference>
<evidence type="ECO:0000256" key="1">
    <source>
        <dbReference type="ARBA" id="ARBA00006484"/>
    </source>
</evidence>
<dbReference type="InterPro" id="IPR002347">
    <property type="entry name" value="SDR_fam"/>
</dbReference>
<evidence type="ECO:0000313" key="4">
    <source>
        <dbReference type="Proteomes" id="UP000324701"/>
    </source>
</evidence>
<dbReference type="SUPFAM" id="SSF51735">
    <property type="entry name" value="NAD(P)-binding Rossmann-fold domains"/>
    <property type="match status" value="1"/>
</dbReference>
<keyword evidence="2" id="KW-0560">Oxidoreductase</keyword>
<dbReference type="GO" id="GO:0016491">
    <property type="term" value="F:oxidoreductase activity"/>
    <property type="evidence" value="ECO:0007669"/>
    <property type="project" value="UniProtKB-KW"/>
</dbReference>
<proteinExistence type="inferred from homology"/>
<protein>
    <submittedName>
        <fullName evidence="3">SDR family oxidoreductase</fullName>
    </submittedName>
</protein>
<dbReference type="Pfam" id="PF00106">
    <property type="entry name" value="adh_short"/>
    <property type="match status" value="1"/>
</dbReference>
<reference evidence="3 4" key="1">
    <citation type="submission" date="2019-09" db="EMBL/GenBank/DDBJ databases">
        <title>Report of infection by Mycobacterium simiae a patient suffering from pulmonary tuberculosis.</title>
        <authorList>
            <person name="Mohanty P.S."/>
            <person name="Bansal A.K."/>
            <person name="Singh H."/>
            <person name="Sharma S."/>
            <person name="Patil S.A."/>
            <person name="Upadhaya P."/>
            <person name="Singh P.K."/>
            <person name="Kumar D."/>
            <person name="Kumar S."/>
            <person name="Singh R.K."/>
            <person name="Chaudhary B."/>
        </authorList>
    </citation>
    <scope>NUCLEOTIDE SEQUENCE [LARGE SCALE GENOMIC DNA]</scope>
    <source>
        <strain evidence="3 4">JAL-560-SIM</strain>
    </source>
</reference>
<organism evidence="3 4">
    <name type="scientific">Mycobacterium simiae</name>
    <name type="common">Mycobacterium habana</name>
    <dbReference type="NCBI Taxonomy" id="1784"/>
    <lineage>
        <taxon>Bacteria</taxon>
        <taxon>Bacillati</taxon>
        <taxon>Actinomycetota</taxon>
        <taxon>Actinomycetes</taxon>
        <taxon>Mycobacteriales</taxon>
        <taxon>Mycobacteriaceae</taxon>
        <taxon>Mycobacterium</taxon>
        <taxon>Mycobacterium simiae complex</taxon>
    </lineage>
</organism>
<dbReference type="OrthoDB" id="9797538at2"/>
<comment type="similarity">
    <text evidence="1">Belongs to the short-chain dehydrogenases/reductases (SDR) family.</text>
</comment>
<sequence length="285" mass="29442">MITDNSTPARMFGRRTAVRPRRARAHRMTREFALVTGASCGVGFAVAKRLAERGYDLIVADGYQEIDTAADTLAVLGTDVAAVQAHIHRADQARLLHRCAKAADGRLVVAALSVPILDACCLDDSLDSALNAVDTSVRATMLLARLLGGEMAANGGGSIVVTGSPADPVPGLDWAVYTASSALLRAFVATLHNELRDCGVKVTAVMPDPCGQGGVADILSGLVGRAATYDAADIARQALASLTSDDWSGLGARATDAMSALARRLIGDGVTSPVRHLISPTGAAV</sequence>
<dbReference type="Proteomes" id="UP000324701">
    <property type="component" value="Unassembled WGS sequence"/>
</dbReference>
<keyword evidence="4" id="KW-1185">Reference proteome</keyword>
<dbReference type="PANTHER" id="PTHR43669:SF3">
    <property type="entry name" value="ALCOHOL DEHYDROGENASE, PUTATIVE (AFU_ORTHOLOGUE AFUA_3G03445)-RELATED"/>
    <property type="match status" value="1"/>
</dbReference>
<name>A0A5B1BQN1_MYCSI</name>
<dbReference type="PANTHER" id="PTHR43669">
    <property type="entry name" value="5-KETO-D-GLUCONATE 5-REDUCTASE"/>
    <property type="match status" value="1"/>
</dbReference>
<evidence type="ECO:0000256" key="2">
    <source>
        <dbReference type="ARBA" id="ARBA00023002"/>
    </source>
</evidence>
<dbReference type="AlphaFoldDB" id="A0A5B1BQN1"/>
<dbReference type="InterPro" id="IPR036291">
    <property type="entry name" value="NAD(P)-bd_dom_sf"/>
</dbReference>
<evidence type="ECO:0000313" key="3">
    <source>
        <dbReference type="EMBL" id="KAA1251108.1"/>
    </source>
</evidence>